<reference evidence="17 18" key="1">
    <citation type="submission" date="2017-05" db="EMBL/GenBank/DDBJ databases">
        <title>Complete and WGS of Bordetella genogroups.</title>
        <authorList>
            <person name="Spilker T."/>
            <person name="LiPuma J."/>
        </authorList>
    </citation>
    <scope>NUCLEOTIDE SEQUENCE [LARGE SCALE GENOMIC DNA]</scope>
    <source>
        <strain evidence="17 18">AU17610</strain>
    </source>
</reference>
<keyword evidence="7 14" id="KW-0812">Transmembrane</keyword>
<keyword evidence="12 14" id="KW-0902">Two-component regulatory system</keyword>
<dbReference type="SMART" id="SM00388">
    <property type="entry name" value="HisKA"/>
    <property type="match status" value="1"/>
</dbReference>
<evidence type="ECO:0000313" key="17">
    <source>
        <dbReference type="EMBL" id="OZI39323.1"/>
    </source>
</evidence>
<evidence type="ECO:0000256" key="8">
    <source>
        <dbReference type="ARBA" id="ARBA00022741"/>
    </source>
</evidence>
<evidence type="ECO:0000256" key="10">
    <source>
        <dbReference type="ARBA" id="ARBA00022840"/>
    </source>
</evidence>
<dbReference type="GO" id="GO:0005886">
    <property type="term" value="C:plasma membrane"/>
    <property type="evidence" value="ECO:0007669"/>
    <property type="project" value="UniProtKB-SubCell"/>
</dbReference>
<accession>A0A261SSQ3</accession>
<dbReference type="FunFam" id="1.10.287.130:FF:000001">
    <property type="entry name" value="Two-component sensor histidine kinase"/>
    <property type="match status" value="1"/>
</dbReference>
<evidence type="ECO:0000256" key="4">
    <source>
        <dbReference type="ARBA" id="ARBA00022519"/>
    </source>
</evidence>
<dbReference type="InterPro" id="IPR036097">
    <property type="entry name" value="HisK_dim/P_sf"/>
</dbReference>
<dbReference type="NCBIfam" id="NF007345">
    <property type="entry name" value="PRK09835.1"/>
    <property type="match status" value="1"/>
</dbReference>
<keyword evidence="6 14" id="KW-0808">Transferase</keyword>
<dbReference type="InterPro" id="IPR003661">
    <property type="entry name" value="HisK_dim/P_dom"/>
</dbReference>
<dbReference type="Pfam" id="PF00512">
    <property type="entry name" value="HisKA"/>
    <property type="match status" value="1"/>
</dbReference>
<proteinExistence type="predicted"/>
<dbReference type="InterPro" id="IPR003594">
    <property type="entry name" value="HATPase_dom"/>
</dbReference>
<dbReference type="RefSeq" id="WP_094825692.1">
    <property type="nucleotide sequence ID" value="NZ_NEVL01000002.1"/>
</dbReference>
<dbReference type="PRINTS" id="PR00344">
    <property type="entry name" value="BCTRLSENSOR"/>
</dbReference>
<dbReference type="InterPro" id="IPR050428">
    <property type="entry name" value="TCS_sensor_his_kinase"/>
</dbReference>
<name>A0A261SSQ3_9BORD</name>
<feature type="transmembrane region" description="Helical" evidence="14">
    <location>
        <begin position="12"/>
        <end position="36"/>
    </location>
</feature>
<dbReference type="Proteomes" id="UP000217005">
    <property type="component" value="Unassembled WGS sequence"/>
</dbReference>
<dbReference type="InterPro" id="IPR004358">
    <property type="entry name" value="Sig_transdc_His_kin-like_C"/>
</dbReference>
<dbReference type="PROSITE" id="PS50109">
    <property type="entry name" value="HIS_KIN"/>
    <property type="match status" value="1"/>
</dbReference>
<dbReference type="Pfam" id="PF02518">
    <property type="entry name" value="HATPase_c"/>
    <property type="match status" value="1"/>
</dbReference>
<dbReference type="Gene3D" id="6.10.340.10">
    <property type="match status" value="1"/>
</dbReference>
<evidence type="ECO:0000256" key="14">
    <source>
        <dbReference type="RuleBase" id="RU364088"/>
    </source>
</evidence>
<dbReference type="Gene3D" id="1.10.287.130">
    <property type="match status" value="1"/>
</dbReference>
<dbReference type="SUPFAM" id="SSF55874">
    <property type="entry name" value="ATPase domain of HSP90 chaperone/DNA topoisomerase II/histidine kinase"/>
    <property type="match status" value="1"/>
</dbReference>
<dbReference type="NCBIfam" id="TIGR01386">
    <property type="entry name" value="cztS_silS_copS"/>
    <property type="match status" value="1"/>
</dbReference>
<keyword evidence="4 14" id="KW-0997">Cell inner membrane</keyword>
<keyword evidence="8 14" id="KW-0547">Nucleotide-binding</keyword>
<dbReference type="OrthoDB" id="9786919at2"/>
<dbReference type="PANTHER" id="PTHR45436">
    <property type="entry name" value="SENSOR HISTIDINE KINASE YKOH"/>
    <property type="match status" value="1"/>
</dbReference>
<dbReference type="Pfam" id="PF00672">
    <property type="entry name" value="HAMP"/>
    <property type="match status" value="1"/>
</dbReference>
<comment type="catalytic activity">
    <reaction evidence="1 14">
        <text>ATP + protein L-histidine = ADP + protein N-phospho-L-histidine.</text>
        <dbReference type="EC" id="2.7.13.3"/>
    </reaction>
</comment>
<protein>
    <recommendedName>
        <fullName evidence="14">Sensor protein</fullName>
        <ecNumber evidence="14">2.7.13.3</ecNumber>
    </recommendedName>
</protein>
<evidence type="ECO:0000256" key="11">
    <source>
        <dbReference type="ARBA" id="ARBA00022989"/>
    </source>
</evidence>
<evidence type="ECO:0000256" key="9">
    <source>
        <dbReference type="ARBA" id="ARBA00022777"/>
    </source>
</evidence>
<dbReference type="InterPro" id="IPR006290">
    <property type="entry name" value="CztS_silS_copS"/>
</dbReference>
<dbReference type="InterPro" id="IPR003660">
    <property type="entry name" value="HAMP_dom"/>
</dbReference>
<keyword evidence="3 14" id="KW-1003">Cell membrane</keyword>
<comment type="subcellular location">
    <subcellularLocation>
        <location evidence="2">Cell inner membrane</location>
        <topology evidence="2">Multi-pass membrane protein</topology>
    </subcellularLocation>
</comment>
<feature type="transmembrane region" description="Helical" evidence="14">
    <location>
        <begin position="187"/>
        <end position="206"/>
    </location>
</feature>
<dbReference type="Gene3D" id="3.30.565.10">
    <property type="entry name" value="Histidine kinase-like ATPase, C-terminal domain"/>
    <property type="match status" value="1"/>
</dbReference>
<dbReference type="FunFam" id="3.30.565.10:FF:000006">
    <property type="entry name" value="Sensor histidine kinase WalK"/>
    <property type="match status" value="1"/>
</dbReference>
<dbReference type="InterPro" id="IPR048590">
    <property type="entry name" value="CusS-like_sensor"/>
</dbReference>
<dbReference type="InterPro" id="IPR036890">
    <property type="entry name" value="HATPase_C_sf"/>
</dbReference>
<dbReference type="PROSITE" id="PS50885">
    <property type="entry name" value="HAMP"/>
    <property type="match status" value="1"/>
</dbReference>
<dbReference type="GO" id="GO:0005524">
    <property type="term" value="F:ATP binding"/>
    <property type="evidence" value="ECO:0007669"/>
    <property type="project" value="UniProtKB-KW"/>
</dbReference>
<dbReference type="Pfam" id="PF21085">
    <property type="entry name" value="CusS"/>
    <property type="match status" value="1"/>
</dbReference>
<evidence type="ECO:0000256" key="12">
    <source>
        <dbReference type="ARBA" id="ARBA00023012"/>
    </source>
</evidence>
<dbReference type="InterPro" id="IPR005467">
    <property type="entry name" value="His_kinase_dom"/>
</dbReference>
<dbReference type="SMART" id="SM00387">
    <property type="entry name" value="HATPase_c"/>
    <property type="match status" value="1"/>
</dbReference>
<evidence type="ECO:0000256" key="6">
    <source>
        <dbReference type="ARBA" id="ARBA00022679"/>
    </source>
</evidence>
<feature type="domain" description="Histidine kinase" evidence="15">
    <location>
        <begin position="268"/>
        <end position="482"/>
    </location>
</feature>
<evidence type="ECO:0000259" key="15">
    <source>
        <dbReference type="PROSITE" id="PS50109"/>
    </source>
</evidence>
<evidence type="ECO:0000256" key="1">
    <source>
        <dbReference type="ARBA" id="ARBA00000085"/>
    </source>
</evidence>
<evidence type="ECO:0000259" key="16">
    <source>
        <dbReference type="PROSITE" id="PS50885"/>
    </source>
</evidence>
<keyword evidence="13 14" id="KW-0472">Membrane</keyword>
<evidence type="ECO:0000313" key="18">
    <source>
        <dbReference type="Proteomes" id="UP000217005"/>
    </source>
</evidence>
<gene>
    <name evidence="17" type="ORF">CEG14_07335</name>
</gene>
<evidence type="ECO:0000256" key="5">
    <source>
        <dbReference type="ARBA" id="ARBA00022553"/>
    </source>
</evidence>
<evidence type="ECO:0000256" key="2">
    <source>
        <dbReference type="ARBA" id="ARBA00004429"/>
    </source>
</evidence>
<comment type="function">
    <text evidence="14">Member of a two-component regulatory system.</text>
</comment>
<dbReference type="EC" id="2.7.13.3" evidence="14"/>
<keyword evidence="5" id="KW-0597">Phosphoprotein</keyword>
<sequence>MWRRPSGRPFSLAARLTFFISLSMILAFMAFAWLMVHSVRQHFKERDEIDLRRLGTTIETALNLTEYPGAPRQQILQRAIDDYGEVAICISDATGTPIFRSPGGPDLERVLRVPGLAERLRSGDLISWTDPRPHAPPHADREVAASSWRWIMLAFGEAGDGRPAYRLLMAVPMDFHLHYLAALKRNLVYVALLFSVLIIFVVQFVVQRGHRSIRDVSDRIESITSADLNVRLDPARVPVELERLTVSFNHMLARIEDVFSRQSNFSADIAHEIRTPITNLVTQTEIALSQPRNPQDLEDVLYSNLEEFSRMSRMVSDMLFLAQADNQLLLPERRRLNLAEEVMKVFDFFEAWADERQVALRFAGEACEVVGDPLMLRRAISNLLSNAVRHTPRNMAVTVHLARRADLVCLTVENPGTPIAAEHLPRLFDRFYRVDPSRQHVGEGSGIGLAIVRSIVEAHHGSVAVASDAQSTRFTLTLPRPRP</sequence>
<dbReference type="GO" id="GO:0000155">
    <property type="term" value="F:phosphorelay sensor kinase activity"/>
    <property type="evidence" value="ECO:0007669"/>
    <property type="project" value="InterPro"/>
</dbReference>
<dbReference type="AlphaFoldDB" id="A0A261SSQ3"/>
<comment type="caution">
    <text evidence="17">The sequence shown here is derived from an EMBL/GenBank/DDBJ whole genome shotgun (WGS) entry which is preliminary data.</text>
</comment>
<evidence type="ECO:0000256" key="13">
    <source>
        <dbReference type="ARBA" id="ARBA00023136"/>
    </source>
</evidence>
<organism evidence="17 18">
    <name type="scientific">Bordetella genomosp. 1</name>
    <dbReference type="NCBI Taxonomy" id="1395607"/>
    <lineage>
        <taxon>Bacteria</taxon>
        <taxon>Pseudomonadati</taxon>
        <taxon>Pseudomonadota</taxon>
        <taxon>Betaproteobacteria</taxon>
        <taxon>Burkholderiales</taxon>
        <taxon>Alcaligenaceae</taxon>
        <taxon>Bordetella</taxon>
    </lineage>
</organism>
<keyword evidence="10 14" id="KW-0067">ATP-binding</keyword>
<keyword evidence="9 14" id="KW-0418">Kinase</keyword>
<evidence type="ECO:0000256" key="7">
    <source>
        <dbReference type="ARBA" id="ARBA00022692"/>
    </source>
</evidence>
<keyword evidence="11 14" id="KW-1133">Transmembrane helix</keyword>
<dbReference type="PANTHER" id="PTHR45436:SF15">
    <property type="entry name" value="SENSOR HISTIDINE KINASE CUSS"/>
    <property type="match status" value="1"/>
</dbReference>
<dbReference type="EMBL" id="NEVL01000002">
    <property type="protein sequence ID" value="OZI39323.1"/>
    <property type="molecule type" value="Genomic_DNA"/>
</dbReference>
<evidence type="ECO:0000256" key="3">
    <source>
        <dbReference type="ARBA" id="ARBA00022475"/>
    </source>
</evidence>
<dbReference type="CDD" id="cd00082">
    <property type="entry name" value="HisKA"/>
    <property type="match status" value="1"/>
</dbReference>
<feature type="domain" description="HAMP" evidence="16">
    <location>
        <begin position="207"/>
        <end position="260"/>
    </location>
</feature>
<dbReference type="SMART" id="SM00304">
    <property type="entry name" value="HAMP"/>
    <property type="match status" value="1"/>
</dbReference>
<dbReference type="SUPFAM" id="SSF47384">
    <property type="entry name" value="Homodimeric domain of signal transducing histidine kinase"/>
    <property type="match status" value="1"/>
</dbReference>
<dbReference type="CDD" id="cd06225">
    <property type="entry name" value="HAMP"/>
    <property type="match status" value="1"/>
</dbReference>